<reference evidence="5" key="1">
    <citation type="submission" date="2021-02" db="EMBL/GenBank/DDBJ databases">
        <title>Infant gut strain persistence is associated with maternal origin, phylogeny, and functional potential including surface adhesion and iron acquisition.</title>
        <authorList>
            <person name="Lou Y.C."/>
        </authorList>
    </citation>
    <scope>NUCLEOTIDE SEQUENCE</scope>
    <source>
        <strain evidence="5">L2_039_000G1_dasL2_039_000G1_concoct_11</strain>
    </source>
</reference>
<evidence type="ECO:0000259" key="3">
    <source>
        <dbReference type="Pfam" id="PF00534"/>
    </source>
</evidence>
<feature type="domain" description="Glycosyltransferase subfamily 4-like N-terminal" evidence="4">
    <location>
        <begin position="18"/>
        <end position="189"/>
    </location>
</feature>
<evidence type="ECO:0000256" key="2">
    <source>
        <dbReference type="ARBA" id="ARBA00022679"/>
    </source>
</evidence>
<dbReference type="Pfam" id="PF13439">
    <property type="entry name" value="Glyco_transf_4"/>
    <property type="match status" value="1"/>
</dbReference>
<dbReference type="Gene3D" id="3.40.50.2000">
    <property type="entry name" value="Glycogen Phosphorylase B"/>
    <property type="match status" value="2"/>
</dbReference>
<accession>A0A943UZA1</accession>
<evidence type="ECO:0000259" key="4">
    <source>
        <dbReference type="Pfam" id="PF13439"/>
    </source>
</evidence>
<evidence type="ECO:0000313" key="5">
    <source>
        <dbReference type="EMBL" id="MBS6941438.1"/>
    </source>
</evidence>
<organism evidence="5 6">
    <name type="scientific">Slackia piriformis</name>
    <dbReference type="NCBI Taxonomy" id="626934"/>
    <lineage>
        <taxon>Bacteria</taxon>
        <taxon>Bacillati</taxon>
        <taxon>Actinomycetota</taxon>
        <taxon>Coriobacteriia</taxon>
        <taxon>Eggerthellales</taxon>
        <taxon>Eggerthellaceae</taxon>
        <taxon>Slackia</taxon>
    </lineage>
</organism>
<dbReference type="GO" id="GO:0016758">
    <property type="term" value="F:hexosyltransferase activity"/>
    <property type="evidence" value="ECO:0007669"/>
    <property type="project" value="TreeGrafter"/>
</dbReference>
<dbReference type="AlphaFoldDB" id="A0A943UZA1"/>
<evidence type="ECO:0000313" key="6">
    <source>
        <dbReference type="Proteomes" id="UP000727506"/>
    </source>
</evidence>
<gene>
    <name evidence="5" type="ORF">KH142_08215</name>
</gene>
<dbReference type="InterPro" id="IPR028098">
    <property type="entry name" value="Glyco_trans_4-like_N"/>
</dbReference>
<dbReference type="GO" id="GO:1901137">
    <property type="term" value="P:carbohydrate derivative biosynthetic process"/>
    <property type="evidence" value="ECO:0007669"/>
    <property type="project" value="UniProtKB-ARBA"/>
</dbReference>
<sequence length="386" mass="41759">MSAPKRFAIFSAQFLPGIGGVEKYTDNLARELTRQGFDITVVTTDVSAPSGCETRPDGVRVVRLPSFSLVGGRLPVARRNAAFKRLWRDVESQRYDGVLVNTRFYLHSLLGLRLAKRQGLTAVLVEHGSAYLTFGSAALDKAVVAYEHLITARVKRYRPDFYAVSSKGLSWLSTFGIQGKGVLSNAIDADAFRVSSSGRSFRAEFRVPSDVLLVSFVGRFIPEKGVDALLEAMRLLDARGVSVMLVMAGTGPLEDRIREADLGNIALAGRLDASDVAALMEESDLFCLPTRSEGFSTSLLEAAACATPVAITDVGGVAEMIPDRRYGIVLADARPETIADAIEGAARDREGLREQGALCAERVRARYSWECTARDVAAAFDAAGRD</sequence>
<dbReference type="Pfam" id="PF00534">
    <property type="entry name" value="Glycos_transf_1"/>
    <property type="match status" value="1"/>
</dbReference>
<dbReference type="CDD" id="cd03801">
    <property type="entry name" value="GT4_PimA-like"/>
    <property type="match status" value="1"/>
</dbReference>
<comment type="caution">
    <text evidence="5">The sequence shown here is derived from an EMBL/GenBank/DDBJ whole genome shotgun (WGS) entry which is preliminary data.</text>
</comment>
<dbReference type="PANTHER" id="PTHR45947">
    <property type="entry name" value="SULFOQUINOVOSYL TRANSFERASE SQD2"/>
    <property type="match status" value="1"/>
</dbReference>
<dbReference type="SUPFAM" id="SSF53756">
    <property type="entry name" value="UDP-Glycosyltransferase/glycogen phosphorylase"/>
    <property type="match status" value="1"/>
</dbReference>
<keyword evidence="2" id="KW-0808">Transferase</keyword>
<proteinExistence type="predicted"/>
<name>A0A943UZA1_9ACTN</name>
<dbReference type="Proteomes" id="UP000727506">
    <property type="component" value="Unassembled WGS sequence"/>
</dbReference>
<dbReference type="InterPro" id="IPR050194">
    <property type="entry name" value="Glycosyltransferase_grp1"/>
</dbReference>
<dbReference type="InterPro" id="IPR001296">
    <property type="entry name" value="Glyco_trans_1"/>
</dbReference>
<evidence type="ECO:0000256" key="1">
    <source>
        <dbReference type="ARBA" id="ARBA00022676"/>
    </source>
</evidence>
<dbReference type="EMBL" id="JAGZSV010000189">
    <property type="protein sequence ID" value="MBS6941438.1"/>
    <property type="molecule type" value="Genomic_DNA"/>
</dbReference>
<protein>
    <submittedName>
        <fullName evidence="5">Glycosyltransferase family 4 protein</fullName>
    </submittedName>
</protein>
<dbReference type="PANTHER" id="PTHR45947:SF3">
    <property type="entry name" value="SULFOQUINOVOSYL TRANSFERASE SQD2"/>
    <property type="match status" value="1"/>
</dbReference>
<keyword evidence="1" id="KW-0328">Glycosyltransferase</keyword>
<feature type="domain" description="Glycosyl transferase family 1" evidence="3">
    <location>
        <begin position="202"/>
        <end position="350"/>
    </location>
</feature>